<reference evidence="1" key="1">
    <citation type="submission" date="2022-07" db="EMBL/GenBank/DDBJ databases">
        <title>Phylogenomic reconstructions and comparative analyses of Kickxellomycotina fungi.</title>
        <authorList>
            <person name="Reynolds N.K."/>
            <person name="Stajich J.E."/>
            <person name="Barry K."/>
            <person name="Grigoriev I.V."/>
            <person name="Crous P."/>
            <person name="Smith M.E."/>
        </authorList>
    </citation>
    <scope>NUCLEOTIDE SEQUENCE</scope>
    <source>
        <strain evidence="1">Benny 63K</strain>
    </source>
</reference>
<dbReference type="Proteomes" id="UP001150581">
    <property type="component" value="Unassembled WGS sequence"/>
</dbReference>
<evidence type="ECO:0000313" key="1">
    <source>
        <dbReference type="EMBL" id="KAJ1887751.1"/>
    </source>
</evidence>
<dbReference type="EMBL" id="JANBPG010001916">
    <property type="protein sequence ID" value="KAJ1887751.1"/>
    <property type="molecule type" value="Genomic_DNA"/>
</dbReference>
<sequence>MASISSKSSGAAKQAESRDVSPAKTEQESLSSTDNAIVLDTEDKVDDVALFLQSSDDKKDSPAASKTKEKPIALMKLFRFASKFDLILYALGTVCSCAAGILTPAMTIVFSSLVQALINFNMWIEEGKNDEAHKLLDHESRKFCLWFLILGIIMWVVSYGVNLCWSVAAENQGLRIREMYYESIMRQDIGWFDVVETGNLTTRITNDVNLIQDGISEKFGFILMNVVSFLTGFIIALVKAWDVALICLCVLPFIFGTAIIMGKRISALTTVAQDQTAGSGGVADEVLNSIRTVNAFNGQQRELERYDSKIQSSYMYGRKKGLILGSGVGVIQCLIFVMYFAGFNFGIWRIYNNVRIPQQVLNAIFALLLGGYRLGSSAPQFSAVSTAQGCAANVFAVIDRQSPINPLDTETGKKVDKINGNISFRNVHFTYPSRPNVPILKGFNLEIRPGQNIALVGESGCGKSTTVGLIERFYDPAQGDVIIDGVNIKEYNIGSLRHRIGIVTQEPALFSTSIMQNIKWGAVDPENNPPTDDEVIEAAKAANAHQFISQLPDGYNTLVGEGGALLSGGQKQRIAIARAIIRNPDVLLLDEATSALDSASERLVQDALDRLSANRTTISIAHRLSTIRNCDQIYVVREGVVSENGTHDELVHRGGEYAGMVHAQELRQAVRVDEQNPEDMDHSEDDVDALIAKELKEQALELKATTQATQQSITNAALLNHTQGPKSLQNSSDYYILWRLIIRYRSSMGPIVPGILIAFIQGAVMPCFALVYSRLLISLSNSDREKMRHDARMYACLFLVFAAADLVGMFGRMGLFHIAGESLTRKIRYETFKKYLSFESGYYDDENNGVGMLTARLATEAENVNQFVGT</sequence>
<protein>
    <submittedName>
        <fullName evidence="1">Uncharacterized protein</fullName>
    </submittedName>
</protein>
<keyword evidence="2" id="KW-1185">Reference proteome</keyword>
<name>A0ACC1I5B7_9FUNG</name>
<comment type="caution">
    <text evidence="1">The sequence shown here is derived from an EMBL/GenBank/DDBJ whole genome shotgun (WGS) entry which is preliminary data.</text>
</comment>
<accession>A0ACC1I5B7</accession>
<organism evidence="1 2">
    <name type="scientific">Kickxella alabastrina</name>
    <dbReference type="NCBI Taxonomy" id="61397"/>
    <lineage>
        <taxon>Eukaryota</taxon>
        <taxon>Fungi</taxon>
        <taxon>Fungi incertae sedis</taxon>
        <taxon>Zoopagomycota</taxon>
        <taxon>Kickxellomycotina</taxon>
        <taxon>Kickxellomycetes</taxon>
        <taxon>Kickxellales</taxon>
        <taxon>Kickxellaceae</taxon>
        <taxon>Kickxella</taxon>
    </lineage>
</organism>
<evidence type="ECO:0000313" key="2">
    <source>
        <dbReference type="Proteomes" id="UP001150581"/>
    </source>
</evidence>
<feature type="non-terminal residue" evidence="1">
    <location>
        <position position="870"/>
    </location>
</feature>
<gene>
    <name evidence="1" type="ORF">LPJ66_008950</name>
</gene>
<proteinExistence type="predicted"/>